<comment type="caution">
    <text evidence="1">The sequence shown here is derived from an EMBL/GenBank/DDBJ whole genome shotgun (WGS) entry which is preliminary data.</text>
</comment>
<reference evidence="1" key="1">
    <citation type="journal article" date="2018" name="DNA Res.">
        <title>Multiple hybrid de novo genome assembly of finger millet, an orphan allotetraploid crop.</title>
        <authorList>
            <person name="Hatakeyama M."/>
            <person name="Aluri S."/>
            <person name="Balachadran M.T."/>
            <person name="Sivarajan S.R."/>
            <person name="Patrignani A."/>
            <person name="Gruter S."/>
            <person name="Poveda L."/>
            <person name="Shimizu-Inatsugi R."/>
            <person name="Baeten J."/>
            <person name="Francoijs K.J."/>
            <person name="Nataraja K.N."/>
            <person name="Reddy Y.A.N."/>
            <person name="Phadnis S."/>
            <person name="Ravikumar R.L."/>
            <person name="Schlapbach R."/>
            <person name="Sreeman S.M."/>
            <person name="Shimizu K.K."/>
        </authorList>
    </citation>
    <scope>NUCLEOTIDE SEQUENCE</scope>
</reference>
<name>A0AAV5FSB7_ELECO</name>
<accession>A0AAV5FSB7</accession>
<organism evidence="1 2">
    <name type="scientific">Eleusine coracana subsp. coracana</name>
    <dbReference type="NCBI Taxonomy" id="191504"/>
    <lineage>
        <taxon>Eukaryota</taxon>
        <taxon>Viridiplantae</taxon>
        <taxon>Streptophyta</taxon>
        <taxon>Embryophyta</taxon>
        <taxon>Tracheophyta</taxon>
        <taxon>Spermatophyta</taxon>
        <taxon>Magnoliopsida</taxon>
        <taxon>Liliopsida</taxon>
        <taxon>Poales</taxon>
        <taxon>Poaceae</taxon>
        <taxon>PACMAD clade</taxon>
        <taxon>Chloridoideae</taxon>
        <taxon>Cynodonteae</taxon>
        <taxon>Eleusininae</taxon>
        <taxon>Eleusine</taxon>
    </lineage>
</organism>
<reference evidence="1" key="2">
    <citation type="submission" date="2021-12" db="EMBL/GenBank/DDBJ databases">
        <title>Resequencing data analysis of finger millet.</title>
        <authorList>
            <person name="Hatakeyama M."/>
            <person name="Aluri S."/>
            <person name="Balachadran M.T."/>
            <person name="Sivarajan S.R."/>
            <person name="Poveda L."/>
            <person name="Shimizu-Inatsugi R."/>
            <person name="Schlapbach R."/>
            <person name="Sreeman S.M."/>
            <person name="Shimizu K.K."/>
        </authorList>
    </citation>
    <scope>NUCLEOTIDE SEQUENCE</scope>
</reference>
<evidence type="ECO:0000313" key="1">
    <source>
        <dbReference type="EMBL" id="GJN37877.1"/>
    </source>
</evidence>
<proteinExistence type="predicted"/>
<sequence>MLTVVWIGRVKPLRLAAVASSRPQPWRFRAPHLQIVYRWREILLLHVGNSPPALGSRSRCRLRAIVLHHLAPRSGPASLRGTTPPRFFILRFRCCASCSGADLLLLLRALPRLLVEQAKTEGASAVRKFVHHETRFRRPPRRNPSLVAKVAPFLRISYC</sequence>
<gene>
    <name evidence="1" type="primary">gb26874</name>
    <name evidence="1" type="ORF">PR202_gb26874</name>
</gene>
<keyword evidence="2" id="KW-1185">Reference proteome</keyword>
<dbReference type="Proteomes" id="UP001054889">
    <property type="component" value="Unassembled WGS sequence"/>
</dbReference>
<evidence type="ECO:0000313" key="2">
    <source>
        <dbReference type="Proteomes" id="UP001054889"/>
    </source>
</evidence>
<dbReference type="AlphaFoldDB" id="A0AAV5FSB7"/>
<dbReference type="EMBL" id="BQKI01000095">
    <property type="protein sequence ID" value="GJN37877.1"/>
    <property type="molecule type" value="Genomic_DNA"/>
</dbReference>
<protein>
    <submittedName>
        <fullName evidence="1">Uncharacterized protein</fullName>
    </submittedName>
</protein>